<keyword evidence="3" id="KW-1185">Reference proteome</keyword>
<feature type="chain" id="PRO_5045859612" evidence="1">
    <location>
        <begin position="29"/>
        <end position="153"/>
    </location>
</feature>
<organism evidence="2 3">
    <name type="scientific">Paraburkholderia kirstenboschensis</name>
    <dbReference type="NCBI Taxonomy" id="1245436"/>
    <lineage>
        <taxon>Bacteria</taxon>
        <taxon>Pseudomonadati</taxon>
        <taxon>Pseudomonadota</taxon>
        <taxon>Betaproteobacteria</taxon>
        <taxon>Burkholderiales</taxon>
        <taxon>Burkholderiaceae</taxon>
        <taxon>Paraburkholderia</taxon>
    </lineage>
</organism>
<reference evidence="2 3" key="1">
    <citation type="submission" date="2023-10" db="EMBL/GenBank/DDBJ databases">
        <title>Surface-active antibiotics is a multifunctional adaptation for post-fire microbes.</title>
        <authorList>
            <person name="Liu M.D."/>
            <person name="Du Y."/>
            <person name="Koupaei S.K."/>
            <person name="Kim N.R."/>
            <person name="Zhang W."/>
            <person name="Traxler M.F."/>
        </authorList>
    </citation>
    <scope>NUCLEOTIDE SEQUENCE [LARGE SCALE GENOMIC DNA]</scope>
    <source>
        <strain evidence="2 3">F3</strain>
    </source>
</reference>
<name>A0ABZ0ESX0_9BURK</name>
<sequence length="153" mass="15519">MSQAHFFHVITASAIAVATLCASANACAQLGGVMPLKPAGNAAAPQSLLNGALRLRTSTDAGNTAINEYATSAGEIVAYTWQGPTMPDLVALLGNYAGSYRAGAAATVDGNLHASRVARPDVIVESGGPMRGYAGRVWLPGALPPGVTADDLR</sequence>
<dbReference type="Pfam" id="PF11005">
    <property type="entry name" value="DUF2844"/>
    <property type="match status" value="1"/>
</dbReference>
<proteinExistence type="predicted"/>
<dbReference type="EMBL" id="CP136513">
    <property type="protein sequence ID" value="WOD19464.1"/>
    <property type="molecule type" value="Genomic_DNA"/>
</dbReference>
<dbReference type="Proteomes" id="UP001302652">
    <property type="component" value="Chromosome 1"/>
</dbReference>
<dbReference type="RefSeq" id="WP_317021560.1">
    <property type="nucleotide sequence ID" value="NZ_CP136513.1"/>
</dbReference>
<protein>
    <submittedName>
        <fullName evidence="2">DUF2844 domain-containing protein</fullName>
    </submittedName>
</protein>
<dbReference type="InterPro" id="IPR021267">
    <property type="entry name" value="DUF2844"/>
</dbReference>
<gene>
    <name evidence="2" type="ORF">RW095_24825</name>
</gene>
<evidence type="ECO:0000313" key="2">
    <source>
        <dbReference type="EMBL" id="WOD19464.1"/>
    </source>
</evidence>
<evidence type="ECO:0000313" key="3">
    <source>
        <dbReference type="Proteomes" id="UP001302652"/>
    </source>
</evidence>
<accession>A0ABZ0ESX0</accession>
<keyword evidence="1" id="KW-0732">Signal</keyword>
<feature type="signal peptide" evidence="1">
    <location>
        <begin position="1"/>
        <end position="28"/>
    </location>
</feature>
<evidence type="ECO:0000256" key="1">
    <source>
        <dbReference type="SAM" id="SignalP"/>
    </source>
</evidence>